<feature type="region of interest" description="Disordered" evidence="1">
    <location>
        <begin position="131"/>
        <end position="151"/>
    </location>
</feature>
<gene>
    <name evidence="2" type="ORF">ACFR9T_07280</name>
</gene>
<accession>A0ABD6BYY8</accession>
<evidence type="ECO:0000313" key="2">
    <source>
        <dbReference type="EMBL" id="MFD1570393.1"/>
    </source>
</evidence>
<feature type="region of interest" description="Disordered" evidence="1">
    <location>
        <begin position="1"/>
        <end position="22"/>
    </location>
</feature>
<evidence type="ECO:0000313" key="3">
    <source>
        <dbReference type="Proteomes" id="UP001597185"/>
    </source>
</evidence>
<comment type="caution">
    <text evidence="2">The sequence shown here is derived from an EMBL/GenBank/DDBJ whole genome shotgun (WGS) entry which is preliminary data.</text>
</comment>
<dbReference type="RefSeq" id="WP_256418144.1">
    <property type="nucleotide sequence ID" value="NZ_JANHDL010000004.1"/>
</dbReference>
<organism evidence="2 3">
    <name type="scientific">Halorubrum laminariae</name>
    <dbReference type="NCBI Taxonomy" id="1433523"/>
    <lineage>
        <taxon>Archaea</taxon>
        <taxon>Methanobacteriati</taxon>
        <taxon>Methanobacteriota</taxon>
        <taxon>Stenosarchaea group</taxon>
        <taxon>Halobacteria</taxon>
        <taxon>Halobacteriales</taxon>
        <taxon>Haloferacaceae</taxon>
        <taxon>Halorubrum</taxon>
    </lineage>
</organism>
<name>A0ABD6BYY8_9EURY</name>
<evidence type="ECO:0000256" key="1">
    <source>
        <dbReference type="SAM" id="MobiDB-lite"/>
    </source>
</evidence>
<dbReference type="Proteomes" id="UP001597185">
    <property type="component" value="Unassembled WGS sequence"/>
</dbReference>
<reference evidence="2 3" key="1">
    <citation type="journal article" date="2019" name="Int. J. Syst. Evol. Microbiol.">
        <title>The Global Catalogue of Microorganisms (GCM) 10K type strain sequencing project: providing services to taxonomists for standard genome sequencing and annotation.</title>
        <authorList>
            <consortium name="The Broad Institute Genomics Platform"/>
            <consortium name="The Broad Institute Genome Sequencing Center for Infectious Disease"/>
            <person name="Wu L."/>
            <person name="Ma J."/>
        </authorList>
    </citation>
    <scope>NUCLEOTIDE SEQUENCE [LARGE SCALE GENOMIC DNA]</scope>
    <source>
        <strain evidence="2 3">CGMCC 1.12689</strain>
    </source>
</reference>
<protein>
    <submittedName>
        <fullName evidence="2">Uncharacterized protein</fullName>
    </submittedName>
</protein>
<sequence>MTLALTPEEDEQIQNATETDDPRERLRKLAEITIGIGERLGVEDLEEASYHIGVYEVVGTGMGMSLPTVLSHLSDLIGIHEDGNIPAHGGDEEFLESITLNERFDHDCYYALQTLYGNMIYDQIKKDRDAQATESESEWDWGIAESPSQEA</sequence>
<dbReference type="EMBL" id="JBHUDB010000002">
    <property type="protein sequence ID" value="MFD1570393.1"/>
    <property type="molecule type" value="Genomic_DNA"/>
</dbReference>
<dbReference type="AlphaFoldDB" id="A0ABD6BYY8"/>
<proteinExistence type="predicted"/>
<keyword evidence="3" id="KW-1185">Reference proteome</keyword>